<evidence type="ECO:0000256" key="1">
    <source>
        <dbReference type="ARBA" id="ARBA00022857"/>
    </source>
</evidence>
<feature type="region of interest" description="Disordered" evidence="4">
    <location>
        <begin position="650"/>
        <end position="674"/>
    </location>
</feature>
<evidence type="ECO:0000259" key="5">
    <source>
        <dbReference type="Pfam" id="PF03435"/>
    </source>
</evidence>
<feature type="region of interest" description="Disordered" evidence="4">
    <location>
        <begin position="559"/>
        <end position="630"/>
    </location>
</feature>
<gene>
    <name evidence="8" type="primary">LYS9</name>
    <name evidence="8" type="ORF">GGH94_002422</name>
</gene>
<dbReference type="GO" id="GO:0019878">
    <property type="term" value="P:lysine biosynthetic process via aminoadipic acid"/>
    <property type="evidence" value="ECO:0007669"/>
    <property type="project" value="TreeGrafter"/>
</dbReference>
<dbReference type="FunFam" id="3.40.50.720:FF:000072">
    <property type="entry name" value="Saccharopine dehydrogenase [NADP(+), L-glutamate-forming]"/>
    <property type="match status" value="1"/>
</dbReference>
<keyword evidence="1" id="KW-0521">NADP</keyword>
<feature type="domain" description="Saccharopine dehydrogenase NADP binding" evidence="5">
    <location>
        <begin position="842"/>
        <end position="957"/>
    </location>
</feature>
<dbReference type="Gene3D" id="1.10.1870.10">
    <property type="entry name" value="Domain 3, Saccharopine reductase"/>
    <property type="match status" value="1"/>
</dbReference>
<dbReference type="Proteomes" id="UP001140074">
    <property type="component" value="Unassembled WGS sequence"/>
</dbReference>
<feature type="region of interest" description="Disordered" evidence="4">
    <location>
        <begin position="717"/>
        <end position="753"/>
    </location>
</feature>
<comment type="caution">
    <text evidence="8">The sequence shown here is derived from an EMBL/GenBank/DDBJ whole genome shotgun (WGS) entry which is preliminary data.</text>
</comment>
<dbReference type="GO" id="GO:0005737">
    <property type="term" value="C:cytoplasm"/>
    <property type="evidence" value="ECO:0007669"/>
    <property type="project" value="TreeGrafter"/>
</dbReference>
<dbReference type="InterPro" id="IPR036291">
    <property type="entry name" value="NAD(P)-bd_dom_sf"/>
</dbReference>
<keyword evidence="3" id="KW-0457">Lysine biosynthesis</keyword>
<feature type="domain" description="Saccharopine dehydrogenase-like C-terminal" evidence="6">
    <location>
        <begin position="961"/>
        <end position="1280"/>
    </location>
</feature>
<dbReference type="InterPro" id="IPR032095">
    <property type="entry name" value="Sacchrp_dh-like_C"/>
</dbReference>
<dbReference type="PANTHER" id="PTHR11133:SF22">
    <property type="entry name" value="ALPHA-AMINOADIPIC SEMIALDEHYDE SYNTHASE, MITOCHONDRIAL"/>
    <property type="match status" value="1"/>
</dbReference>
<feature type="compositionally biased region" description="Basic and acidic residues" evidence="4">
    <location>
        <begin position="650"/>
        <end position="666"/>
    </location>
</feature>
<evidence type="ECO:0000259" key="6">
    <source>
        <dbReference type="Pfam" id="PF16653"/>
    </source>
</evidence>
<evidence type="ECO:0000256" key="2">
    <source>
        <dbReference type="ARBA" id="ARBA00023002"/>
    </source>
</evidence>
<dbReference type="SUPFAM" id="SSF51735">
    <property type="entry name" value="NAD(P)-binding Rossmann-fold domains"/>
    <property type="match status" value="1"/>
</dbReference>
<keyword evidence="3" id="KW-0028">Amino-acid biosynthesis</keyword>
<dbReference type="SUPFAM" id="SSF103657">
    <property type="entry name" value="BAR/IMD domain-like"/>
    <property type="match status" value="1"/>
</dbReference>
<feature type="compositionally biased region" description="Polar residues" evidence="4">
    <location>
        <begin position="561"/>
        <end position="584"/>
    </location>
</feature>
<feature type="compositionally biased region" description="Polar residues" evidence="4">
    <location>
        <begin position="615"/>
        <end position="625"/>
    </location>
</feature>
<dbReference type="Pfam" id="PF16653">
    <property type="entry name" value="Sacchrp_dh_C"/>
    <property type="match status" value="1"/>
</dbReference>
<protein>
    <submittedName>
        <fullName evidence="8">Saccharopine dehydrogenase (NADP+, L-glutamate-forming)</fullName>
    </submittedName>
</protein>
<dbReference type="Gene3D" id="3.30.360.10">
    <property type="entry name" value="Dihydrodipicolinate Reductase, domain 2"/>
    <property type="match status" value="1"/>
</dbReference>
<evidence type="ECO:0000259" key="7">
    <source>
        <dbReference type="Pfam" id="PF20400"/>
    </source>
</evidence>
<dbReference type="Pfam" id="PF20400">
    <property type="entry name" value="BAR_4"/>
    <property type="match status" value="1"/>
</dbReference>
<dbReference type="FunFam" id="3.30.360.10:FF:000008">
    <property type="entry name" value="Alpha-aminoadipic semialdehyde synthase, mitochondrial"/>
    <property type="match status" value="1"/>
</dbReference>
<sequence>MSKSLQRRLQTTVRKSDIRVVTSSKPAVEARRSFRAAQDTGSGDENDICHQRLATWLGVVENYQEFFQSMVAAELDLATVYARIGDILRVPVQESVLLLPTSCDGVQAVTKRLKGFQQLMVEGHCAISQTTKLNALGTLKLLHVEVKELKESYSSTIQPMYNELEQCKLSIDRRSRLLMVAIKAADDSASAGKEVVKDPFIINLEVEALLRKRAEIVNELYRLAMAQQTRIREFEPQFVSRLAETVSSFMSVVSEQHKQLRLCAKRDVRTIGKIDGASEWKHFSSTFGDVLAAPQASDGQAQADDYAYEGKGSEWVQVLRQGVVALREQSQLFRSTWQSKYGVVTTRGYFHVFRSQGDVVRGVPETSVFLPRARIAMVRAGTLQISSGSKFNRCRIVIQDGAASLDNWRLLMESACFRNACPPGSSTDGGGLATPPDSGSEESPICERRHSAHLLARRSALSKASRRRSLAPHHADSPLGAAATPTARGRPFSADVSMLTQTPLALAQLSMTAAYTPTKNIYMQPLDSTPLSALRYAPVTHLSPIMNSRQLASFEAYSPEFSDSPSHSRLQNTSAGSSHSNSEPFGTGAVHPHNSLGSSSSSGAPHRPESLFEPSASQDSESGPLSSLPRLYARAPPRSVQEAYPHADERWAPSQQRHFEPARATRSEAGCTGGMPGQDLFAAKLQRPHQFSSSADYVPIGYGYSADIWHSDVLSMPDPAQRAGSRPRPRSMIHEPSSHAQGALDPTNPYLDDFIASRPERASMSGTPQRLDPSRTGAGPFMLQGRLGNPRVVSQPAALGTASPTLASQMPVGPCASTPRSSHGSIPEYAFEYELATPDMSILLLGSGFVAEPCLEYLLRSGNNRITVACRRLEKAQELSAKYPDVAAISLDVESDAALDAAVAAHDLTISLIPYTQHARVIKSAIKAKKHVVTTSYISPAMEELDAAAKDAGIICMNEIGLDPGIDHLYALKIINEVADQGGKITSFESFCGGLPAPEDSNNPLGYKFSWSARGVLLALRNNARYWQDGKLVEIQGKDLMDSARPIYVYPAFATVGYGNRDSSFYRERYNIPHAQTCVRGTLRYQGFPEFAKTLVNMGFLDDAPQGFLSASSPADLAWNTVTQQLLGHSSDCPDELLKAIEGKIDTQDPEARRRILHGVKWLGITSPSVKVSKRGTYLDVLCARLEDLMMYGENERDMILLQHKFEVENKDGSHNTRTSVTLMYGEPNGFSAMAKTVGVPCGIATQLILDGKITNTGIIAPMTPDIYQPIMDLLPSEGINAVEETI</sequence>
<dbReference type="Pfam" id="PF03435">
    <property type="entry name" value="Sacchrp_dh_NADP"/>
    <property type="match status" value="1"/>
</dbReference>
<dbReference type="EMBL" id="JANBUY010000067">
    <property type="protein sequence ID" value="KAJ2865158.1"/>
    <property type="molecule type" value="Genomic_DNA"/>
</dbReference>
<evidence type="ECO:0000313" key="8">
    <source>
        <dbReference type="EMBL" id="KAJ2865158.1"/>
    </source>
</evidence>
<dbReference type="PANTHER" id="PTHR11133">
    <property type="entry name" value="SACCHAROPINE DEHYDROGENASE"/>
    <property type="match status" value="1"/>
</dbReference>
<accession>A0A9W8M5I0</accession>
<feature type="region of interest" description="Disordered" evidence="4">
    <location>
        <begin position="465"/>
        <end position="488"/>
    </location>
</feature>
<name>A0A9W8M5I0_9FUNG</name>
<feature type="domain" description="SLM1/RGC1-like BAR-like" evidence="7">
    <location>
        <begin position="105"/>
        <end position="285"/>
    </location>
</feature>
<dbReference type="InterPro" id="IPR051168">
    <property type="entry name" value="AASS"/>
</dbReference>
<dbReference type="GO" id="GO:0004753">
    <property type="term" value="F:saccharopine dehydrogenase activity"/>
    <property type="evidence" value="ECO:0007669"/>
    <property type="project" value="TreeGrafter"/>
</dbReference>
<dbReference type="SUPFAM" id="SSF55347">
    <property type="entry name" value="Glyceraldehyde-3-phosphate dehydrogenase-like, C-terminal domain"/>
    <property type="match status" value="1"/>
</dbReference>
<proteinExistence type="predicted"/>
<dbReference type="InterPro" id="IPR046868">
    <property type="entry name" value="BAR_4"/>
</dbReference>
<dbReference type="Gene3D" id="3.40.50.720">
    <property type="entry name" value="NAD(P)-binding Rossmann-like Domain"/>
    <property type="match status" value="1"/>
</dbReference>
<keyword evidence="2" id="KW-0560">Oxidoreductase</keyword>
<dbReference type="InterPro" id="IPR005097">
    <property type="entry name" value="Sacchrp_dh_NADP-bd"/>
</dbReference>
<keyword evidence="9" id="KW-1185">Reference proteome</keyword>
<organism evidence="8 9">
    <name type="scientific">Coemansia aciculifera</name>
    <dbReference type="NCBI Taxonomy" id="417176"/>
    <lineage>
        <taxon>Eukaryota</taxon>
        <taxon>Fungi</taxon>
        <taxon>Fungi incertae sedis</taxon>
        <taxon>Zoopagomycota</taxon>
        <taxon>Kickxellomycotina</taxon>
        <taxon>Kickxellomycetes</taxon>
        <taxon>Kickxellales</taxon>
        <taxon>Kickxellaceae</taxon>
        <taxon>Coemansia</taxon>
    </lineage>
</organism>
<evidence type="ECO:0000256" key="4">
    <source>
        <dbReference type="SAM" id="MobiDB-lite"/>
    </source>
</evidence>
<evidence type="ECO:0000256" key="3">
    <source>
        <dbReference type="ARBA" id="ARBA00023154"/>
    </source>
</evidence>
<evidence type="ECO:0000313" key="9">
    <source>
        <dbReference type="Proteomes" id="UP001140074"/>
    </source>
</evidence>
<feature type="region of interest" description="Disordered" evidence="4">
    <location>
        <begin position="424"/>
        <end position="446"/>
    </location>
</feature>
<reference evidence="8" key="1">
    <citation type="submission" date="2022-07" db="EMBL/GenBank/DDBJ databases">
        <title>Phylogenomic reconstructions and comparative analyses of Kickxellomycotina fungi.</title>
        <authorList>
            <person name="Reynolds N.K."/>
            <person name="Stajich J.E."/>
            <person name="Barry K."/>
            <person name="Grigoriev I.V."/>
            <person name="Crous P."/>
            <person name="Smith M.E."/>
        </authorList>
    </citation>
    <scope>NUCLEOTIDE SEQUENCE</scope>
    <source>
        <strain evidence="8">RSA 476</strain>
    </source>
</reference>
<dbReference type="InterPro" id="IPR027267">
    <property type="entry name" value="AH/BAR_dom_sf"/>
</dbReference>